<keyword evidence="3" id="KW-1185">Reference proteome</keyword>
<dbReference type="SUPFAM" id="SSF110087">
    <property type="entry name" value="DR1885-like metal-binding protein"/>
    <property type="match status" value="1"/>
</dbReference>
<evidence type="ECO:0000256" key="1">
    <source>
        <dbReference type="SAM" id="SignalP"/>
    </source>
</evidence>
<dbReference type="Gene3D" id="2.60.40.1890">
    <property type="entry name" value="PCu(A)C copper chaperone"/>
    <property type="match status" value="1"/>
</dbReference>
<organism evidence="2 3">
    <name type="scientific">Saccharopolyspora rosea</name>
    <dbReference type="NCBI Taxonomy" id="524884"/>
    <lineage>
        <taxon>Bacteria</taxon>
        <taxon>Bacillati</taxon>
        <taxon>Actinomycetota</taxon>
        <taxon>Actinomycetes</taxon>
        <taxon>Pseudonocardiales</taxon>
        <taxon>Pseudonocardiaceae</taxon>
        <taxon>Saccharopolyspora</taxon>
    </lineage>
</organism>
<feature type="signal peptide" evidence="1">
    <location>
        <begin position="1"/>
        <end position="28"/>
    </location>
</feature>
<dbReference type="InterPro" id="IPR007410">
    <property type="entry name" value="LpqE-like"/>
</dbReference>
<dbReference type="InterPro" id="IPR036182">
    <property type="entry name" value="PCuAC_sf"/>
</dbReference>
<feature type="chain" id="PRO_5045103766" evidence="1">
    <location>
        <begin position="29"/>
        <end position="191"/>
    </location>
</feature>
<dbReference type="PROSITE" id="PS51257">
    <property type="entry name" value="PROKAR_LIPOPROTEIN"/>
    <property type="match status" value="1"/>
</dbReference>
<evidence type="ECO:0000313" key="2">
    <source>
        <dbReference type="EMBL" id="MFD0918795.1"/>
    </source>
</evidence>
<sequence length="191" mass="19598">MSRPQHHKAVRLRLIPAALGLGTVVALAGCSAGQVTQTDTQVAAVNGGNGVVKQIAIRDAQFTFPASGSDYRAGSSAPLELVLSNQGQDDKLVSVSSPYAASGTVGGTTDLRQGTALRAYGAQPQPDQAQQAATGERTVDITLNGLKQNITPGVTIPVTFTFQNAGPVTVQVPIGKDHRPRPEHGAPGAQG</sequence>
<dbReference type="Proteomes" id="UP001597018">
    <property type="component" value="Unassembled WGS sequence"/>
</dbReference>
<comment type="caution">
    <text evidence="2">The sequence shown here is derived from an EMBL/GenBank/DDBJ whole genome shotgun (WGS) entry which is preliminary data.</text>
</comment>
<reference evidence="3" key="1">
    <citation type="journal article" date="2019" name="Int. J. Syst. Evol. Microbiol.">
        <title>The Global Catalogue of Microorganisms (GCM) 10K type strain sequencing project: providing services to taxonomists for standard genome sequencing and annotation.</title>
        <authorList>
            <consortium name="The Broad Institute Genomics Platform"/>
            <consortium name="The Broad Institute Genome Sequencing Center for Infectious Disease"/>
            <person name="Wu L."/>
            <person name="Ma J."/>
        </authorList>
    </citation>
    <scope>NUCLEOTIDE SEQUENCE [LARGE SCALE GENOMIC DNA]</scope>
    <source>
        <strain evidence="3">CCUG 56401</strain>
    </source>
</reference>
<keyword evidence="1" id="KW-0732">Signal</keyword>
<dbReference type="RefSeq" id="WP_263250581.1">
    <property type="nucleotide sequence ID" value="NZ_BAABLT010000033.1"/>
</dbReference>
<gene>
    <name evidence="2" type="ORF">ACFQ16_03475</name>
</gene>
<name>A0ABW3FNG3_9PSEU</name>
<evidence type="ECO:0000313" key="3">
    <source>
        <dbReference type="Proteomes" id="UP001597018"/>
    </source>
</evidence>
<dbReference type="EMBL" id="JBHTIW010000002">
    <property type="protein sequence ID" value="MFD0918795.1"/>
    <property type="molecule type" value="Genomic_DNA"/>
</dbReference>
<protein>
    <submittedName>
        <fullName evidence="2">Copper chaperone PCu(A)C</fullName>
    </submittedName>
</protein>
<accession>A0ABW3FNG3</accession>
<dbReference type="Pfam" id="PF04314">
    <property type="entry name" value="PCuAC"/>
    <property type="match status" value="1"/>
</dbReference>
<proteinExistence type="predicted"/>